<accession>B0RJE5</accession>
<geneLocation type="plasmid" evidence="1 2">
    <name>pCSL1</name>
</geneLocation>
<dbReference type="KEGG" id="cms:pCSL0092"/>
<dbReference type="Proteomes" id="UP000001318">
    <property type="component" value="Plasmid pCSL1"/>
</dbReference>
<sequence length="198" mass="19230">MPVATSGTAPAPAAPAALGPDALTAAGSEISVGLPATVTLNTGSGDIVYARVTLQELAELAPSDAAAVVAAVPAATGFTTVYAMPATLTVLSIATADGAPTSASSLSAGDLARFSIAVRPGSDPLPSTGTVSSRGCSGLSASSTAIHPGSGLQWCLHAFSGGTVAGTPTGGQYQAATGRYVSPVTWASQTFRPTSEIP</sequence>
<evidence type="ECO:0000313" key="2">
    <source>
        <dbReference type="Proteomes" id="UP000001318"/>
    </source>
</evidence>
<name>B0RJE5_CLASE</name>
<evidence type="ECO:0000313" key="1">
    <source>
        <dbReference type="EMBL" id="CAQ03335.1"/>
    </source>
</evidence>
<gene>
    <name evidence="1" type="ordered locus">pCSL0092</name>
</gene>
<protein>
    <submittedName>
        <fullName evidence="1">Uncharacterized protein</fullName>
    </submittedName>
</protein>
<organism evidence="1 2">
    <name type="scientific">Clavibacter sepedonicus</name>
    <name type="common">Clavibacter michiganensis subsp. sepedonicus</name>
    <dbReference type="NCBI Taxonomy" id="31964"/>
    <lineage>
        <taxon>Bacteria</taxon>
        <taxon>Bacillati</taxon>
        <taxon>Actinomycetota</taxon>
        <taxon>Actinomycetes</taxon>
        <taxon>Micrococcales</taxon>
        <taxon>Microbacteriaceae</taxon>
        <taxon>Clavibacter</taxon>
    </lineage>
</organism>
<keyword evidence="2" id="KW-1185">Reference proteome</keyword>
<dbReference type="HOGENOM" id="CLU_1376066_0_0_11"/>
<dbReference type="EMBL" id="AM849036">
    <property type="protein sequence ID" value="CAQ03335.1"/>
    <property type="molecule type" value="Genomic_DNA"/>
</dbReference>
<dbReference type="AlphaFoldDB" id="B0RJE5"/>
<reference evidence="1 2" key="1">
    <citation type="journal article" date="2008" name="J. Bacteriol.">
        <title>Genome of the actinomycete plant pathogen Clavibacter michiganensis subsp. sepedonicus suggests recent niche adaptation.</title>
        <authorList>
            <person name="Bentley S.D."/>
            <person name="Corton C."/>
            <person name="Brown S.E."/>
            <person name="Barron A."/>
            <person name="Clark L."/>
            <person name="Doggett J."/>
            <person name="Harris B."/>
            <person name="Ormond D."/>
            <person name="Quail M.A."/>
            <person name="May G."/>
            <person name="Francis D."/>
            <person name="Knudson D."/>
            <person name="Parkhill J."/>
            <person name="Ishimaru C.A."/>
        </authorList>
    </citation>
    <scope>NUCLEOTIDE SEQUENCE [LARGE SCALE GENOMIC DNA]</scope>
    <source>
        <strain evidence="2">ATCC 33113 / DSM 20744 / JCM 9667 / LMG 2889 / ICMP 2535 / C-1</strain>
    </source>
</reference>
<proteinExistence type="predicted"/>
<keyword evidence="1" id="KW-0614">Plasmid</keyword>